<dbReference type="GO" id="GO:0019677">
    <property type="term" value="P:NAD+ catabolic process"/>
    <property type="evidence" value="ECO:0007669"/>
    <property type="project" value="TreeGrafter"/>
</dbReference>
<feature type="domain" description="Nudix hydrolase" evidence="11">
    <location>
        <begin position="163"/>
        <end position="290"/>
    </location>
</feature>
<dbReference type="SUPFAM" id="SSF55811">
    <property type="entry name" value="Nudix"/>
    <property type="match status" value="1"/>
</dbReference>
<dbReference type="PROSITE" id="PS00893">
    <property type="entry name" value="NUDIX_BOX"/>
    <property type="match status" value="1"/>
</dbReference>
<dbReference type="Gene3D" id="3.90.79.10">
    <property type="entry name" value="Nucleoside Triphosphate Pyrophosphohydrolase"/>
    <property type="match status" value="1"/>
</dbReference>
<keyword evidence="7" id="KW-0460">Magnesium</keyword>
<dbReference type="PANTHER" id="PTHR42904:SF6">
    <property type="entry name" value="NAD-CAPPED RNA HYDROLASE NUDT12"/>
    <property type="match status" value="1"/>
</dbReference>
<dbReference type="PANTHER" id="PTHR42904">
    <property type="entry name" value="NUDIX HYDROLASE, NUDC SUBFAMILY"/>
    <property type="match status" value="1"/>
</dbReference>
<evidence type="ECO:0000256" key="4">
    <source>
        <dbReference type="ARBA" id="ARBA00012381"/>
    </source>
</evidence>
<dbReference type="GO" id="GO:0006742">
    <property type="term" value="P:NADP+ catabolic process"/>
    <property type="evidence" value="ECO:0007669"/>
    <property type="project" value="TreeGrafter"/>
</dbReference>
<protein>
    <recommendedName>
        <fullName evidence="4">NAD(+) diphosphatase</fullName>
        <ecNumber evidence="4">3.6.1.22</ecNumber>
    </recommendedName>
</protein>
<dbReference type="InterPro" id="IPR049734">
    <property type="entry name" value="NudC-like_C"/>
</dbReference>
<comment type="similarity">
    <text evidence="3">Belongs to the Nudix hydrolase family. NudC subfamily.</text>
</comment>
<keyword evidence="5" id="KW-0479">Metal-binding</keyword>
<dbReference type="InterPro" id="IPR050241">
    <property type="entry name" value="NAD-cap_RNA_hydrolase_NudC"/>
</dbReference>
<dbReference type="AlphaFoldDB" id="A0A1G7ZHC1"/>
<dbReference type="Proteomes" id="UP000199009">
    <property type="component" value="Chromosome I"/>
</dbReference>
<accession>A0A1G7ZHC1</accession>
<comment type="cofactor">
    <cofactor evidence="2">
        <name>Zn(2+)</name>
        <dbReference type="ChEBI" id="CHEBI:29105"/>
    </cofactor>
</comment>
<evidence type="ECO:0000256" key="7">
    <source>
        <dbReference type="ARBA" id="ARBA00022842"/>
    </source>
</evidence>
<reference evidence="12 13" key="1">
    <citation type="submission" date="2016-10" db="EMBL/GenBank/DDBJ databases">
        <authorList>
            <person name="de Groot N.N."/>
        </authorList>
    </citation>
    <scope>NUCLEOTIDE SEQUENCE [LARGE SCALE GENOMIC DNA]</scope>
    <source>
        <strain evidence="12 13">DSM 23142</strain>
    </source>
</reference>
<evidence type="ECO:0000256" key="9">
    <source>
        <dbReference type="ARBA" id="ARBA00023679"/>
    </source>
</evidence>
<dbReference type="Pfam" id="PF00293">
    <property type="entry name" value="NUDIX"/>
    <property type="match status" value="1"/>
</dbReference>
<keyword evidence="13" id="KW-1185">Reference proteome</keyword>
<dbReference type="GO" id="GO:0046872">
    <property type="term" value="F:metal ion binding"/>
    <property type="evidence" value="ECO:0007669"/>
    <property type="project" value="UniProtKB-KW"/>
</dbReference>
<dbReference type="Gene3D" id="3.90.79.20">
    <property type="match status" value="1"/>
</dbReference>
<dbReference type="GO" id="GO:0035529">
    <property type="term" value="F:NADH pyrophosphatase activity"/>
    <property type="evidence" value="ECO:0007669"/>
    <property type="project" value="TreeGrafter"/>
</dbReference>
<evidence type="ECO:0000256" key="10">
    <source>
        <dbReference type="SAM" id="MobiDB-lite"/>
    </source>
</evidence>
<feature type="region of interest" description="Disordered" evidence="10">
    <location>
        <begin position="1"/>
        <end position="25"/>
    </location>
</feature>
<gene>
    <name evidence="12" type="ORF">SAMN04489810_2055</name>
</gene>
<dbReference type="RefSeq" id="WP_091489404.1">
    <property type="nucleotide sequence ID" value="NZ_LT629692.1"/>
</dbReference>
<evidence type="ECO:0000256" key="1">
    <source>
        <dbReference type="ARBA" id="ARBA00001946"/>
    </source>
</evidence>
<evidence type="ECO:0000256" key="2">
    <source>
        <dbReference type="ARBA" id="ARBA00001947"/>
    </source>
</evidence>
<proteinExistence type="inferred from homology"/>
<evidence type="ECO:0000259" key="11">
    <source>
        <dbReference type="PROSITE" id="PS51462"/>
    </source>
</evidence>
<comment type="catalytic activity">
    <reaction evidence="9">
        <text>a 5'-end NAD(+)-phospho-ribonucleoside in mRNA + H2O = a 5'-end phospho-adenosine-phospho-ribonucleoside in mRNA + beta-nicotinamide D-ribonucleotide + 2 H(+)</text>
        <dbReference type="Rhea" id="RHEA:60876"/>
        <dbReference type="Rhea" id="RHEA-COMP:15698"/>
        <dbReference type="Rhea" id="RHEA-COMP:15719"/>
        <dbReference type="ChEBI" id="CHEBI:14649"/>
        <dbReference type="ChEBI" id="CHEBI:15377"/>
        <dbReference type="ChEBI" id="CHEBI:15378"/>
        <dbReference type="ChEBI" id="CHEBI:144029"/>
        <dbReference type="ChEBI" id="CHEBI:144051"/>
    </reaction>
    <physiologicalReaction direction="left-to-right" evidence="9">
        <dbReference type="Rhea" id="RHEA:60877"/>
    </physiologicalReaction>
</comment>
<comment type="cofactor">
    <cofactor evidence="1">
        <name>Mg(2+)</name>
        <dbReference type="ChEBI" id="CHEBI:18420"/>
    </cofactor>
</comment>
<dbReference type="STRING" id="370764.SAMN04489810_2055"/>
<feature type="compositionally biased region" description="Low complexity" evidence="10">
    <location>
        <begin position="1"/>
        <end position="17"/>
    </location>
</feature>
<evidence type="ECO:0000313" key="13">
    <source>
        <dbReference type="Proteomes" id="UP000199009"/>
    </source>
</evidence>
<evidence type="ECO:0000256" key="3">
    <source>
        <dbReference type="ARBA" id="ARBA00009595"/>
    </source>
</evidence>
<evidence type="ECO:0000313" key="12">
    <source>
        <dbReference type="EMBL" id="SDH08123.1"/>
    </source>
</evidence>
<keyword evidence="6" id="KW-0378">Hydrolase</keyword>
<dbReference type="PROSITE" id="PS51462">
    <property type="entry name" value="NUDIX"/>
    <property type="match status" value="1"/>
</dbReference>
<dbReference type="InterPro" id="IPR015797">
    <property type="entry name" value="NUDIX_hydrolase-like_dom_sf"/>
</dbReference>
<evidence type="ECO:0000256" key="6">
    <source>
        <dbReference type="ARBA" id="ARBA00022801"/>
    </source>
</evidence>
<dbReference type="InterPro" id="IPR020084">
    <property type="entry name" value="NUDIX_hydrolase_CS"/>
</dbReference>
<evidence type="ECO:0000256" key="8">
    <source>
        <dbReference type="ARBA" id="ARBA00023027"/>
    </source>
</evidence>
<dbReference type="CDD" id="cd03429">
    <property type="entry name" value="NUDIX_NADH_pyrophosphatase_Nudt13"/>
    <property type="match status" value="1"/>
</dbReference>
<keyword evidence="8" id="KW-0520">NAD</keyword>
<dbReference type="EC" id="3.6.1.22" evidence="4"/>
<dbReference type="OrthoDB" id="9791656at2"/>
<organism evidence="12 13">
    <name type="scientific">Microbacterium pygmaeum</name>
    <dbReference type="NCBI Taxonomy" id="370764"/>
    <lineage>
        <taxon>Bacteria</taxon>
        <taxon>Bacillati</taxon>
        <taxon>Actinomycetota</taxon>
        <taxon>Actinomycetes</taxon>
        <taxon>Micrococcales</taxon>
        <taxon>Microbacteriaceae</taxon>
        <taxon>Microbacterium</taxon>
    </lineage>
</organism>
<dbReference type="EMBL" id="LT629692">
    <property type="protein sequence ID" value="SDH08123.1"/>
    <property type="molecule type" value="Genomic_DNA"/>
</dbReference>
<sequence>MTAPQGLPLPALAGSGLDRAAEERSTSNIVETARGLAQTRVLVVHGDRAPLHSADTLHWLSPTDVPDGAEWALLGREADGAFVLGAVFAQSEDELFTAPAGWAALRSVGGALDEHDASAFVEALSLGRWLLDAPFCPACGTRTVLKNAGWSRHCPGCGREHFPRTDPAVIVAVTSATHPDRLLLGSNAMWGGNRFSCFAGFVEAGESLEATVLREMSEEAGVDVVDVRYRGSQAWPYPRSLMLGFLATAADDAAAEADGEEIVAVRWFERDEIGAGLAGTSDVLLPGPASIAYRLISDWYASGE</sequence>
<dbReference type="Pfam" id="PF09297">
    <property type="entry name" value="Zn_ribbon_NUD"/>
    <property type="match status" value="1"/>
</dbReference>
<dbReference type="GO" id="GO:0005829">
    <property type="term" value="C:cytosol"/>
    <property type="evidence" value="ECO:0007669"/>
    <property type="project" value="TreeGrafter"/>
</dbReference>
<dbReference type="InterPro" id="IPR000086">
    <property type="entry name" value="NUDIX_hydrolase_dom"/>
</dbReference>
<dbReference type="NCBIfam" id="NF001299">
    <property type="entry name" value="PRK00241.1"/>
    <property type="match status" value="1"/>
</dbReference>
<name>A0A1G7ZHC1_9MICO</name>
<evidence type="ECO:0000256" key="5">
    <source>
        <dbReference type="ARBA" id="ARBA00022723"/>
    </source>
</evidence>
<dbReference type="InterPro" id="IPR015376">
    <property type="entry name" value="Znr_NADH_PPase"/>
</dbReference>